<accession>A0A840R7S4</accession>
<gene>
    <name evidence="2" type="ORF">HNQ50_000089</name>
</gene>
<dbReference type="Proteomes" id="UP000543030">
    <property type="component" value="Unassembled WGS sequence"/>
</dbReference>
<comment type="caution">
    <text evidence="2">The sequence shown here is derived from an EMBL/GenBank/DDBJ whole genome shotgun (WGS) entry which is preliminary data.</text>
</comment>
<dbReference type="EMBL" id="JACHHN010000001">
    <property type="protein sequence ID" value="MBB5189379.1"/>
    <property type="molecule type" value="Genomic_DNA"/>
</dbReference>
<proteinExistence type="predicted"/>
<protein>
    <submittedName>
        <fullName evidence="2">Uncharacterized protein</fullName>
    </submittedName>
</protein>
<keyword evidence="3" id="KW-1185">Reference proteome</keyword>
<name>A0A840R7S4_9NEIS</name>
<dbReference type="AlphaFoldDB" id="A0A840R7S4"/>
<evidence type="ECO:0000313" key="2">
    <source>
        <dbReference type="EMBL" id="MBB5189379.1"/>
    </source>
</evidence>
<evidence type="ECO:0000256" key="1">
    <source>
        <dbReference type="SAM" id="MobiDB-lite"/>
    </source>
</evidence>
<reference evidence="2 3" key="1">
    <citation type="submission" date="2020-08" db="EMBL/GenBank/DDBJ databases">
        <title>Genomic Encyclopedia of Type Strains, Phase IV (KMG-IV): sequencing the most valuable type-strain genomes for metagenomic binning, comparative biology and taxonomic classification.</title>
        <authorList>
            <person name="Goeker M."/>
        </authorList>
    </citation>
    <scope>NUCLEOTIDE SEQUENCE [LARGE SCALE GENOMIC DNA]</scope>
    <source>
        <strain evidence="2 3">DSM 18233</strain>
    </source>
</reference>
<evidence type="ECO:0000313" key="3">
    <source>
        <dbReference type="Proteomes" id="UP000543030"/>
    </source>
</evidence>
<sequence length="74" mass="8154">MHRGMARVMSDQRLPAWLNVRQGLSVFAGKGAWRLKSGDHPAPLKGASQRHGVAPPSQNGVYVDQHGFILPLLW</sequence>
<feature type="region of interest" description="Disordered" evidence="1">
    <location>
        <begin position="38"/>
        <end position="58"/>
    </location>
</feature>
<organism evidence="2 3">
    <name type="scientific">Silvimonas terrae</name>
    <dbReference type="NCBI Taxonomy" id="300266"/>
    <lineage>
        <taxon>Bacteria</taxon>
        <taxon>Pseudomonadati</taxon>
        <taxon>Pseudomonadota</taxon>
        <taxon>Betaproteobacteria</taxon>
        <taxon>Neisseriales</taxon>
        <taxon>Chitinibacteraceae</taxon>
        <taxon>Silvimonas</taxon>
    </lineage>
</organism>